<organism evidence="2 3">
    <name type="scientific">Microcella alkaliphila</name>
    <dbReference type="NCBI Taxonomy" id="279828"/>
    <lineage>
        <taxon>Bacteria</taxon>
        <taxon>Bacillati</taxon>
        <taxon>Actinomycetota</taxon>
        <taxon>Actinomycetes</taxon>
        <taxon>Micrococcales</taxon>
        <taxon>Microbacteriaceae</taxon>
        <taxon>Microcella</taxon>
    </lineage>
</organism>
<evidence type="ECO:0000313" key="3">
    <source>
        <dbReference type="Proteomes" id="UP000218965"/>
    </source>
</evidence>
<name>A0A0U5BCB2_9MICO</name>
<dbReference type="OrthoDB" id="164831at2"/>
<feature type="transmembrane region" description="Helical" evidence="1">
    <location>
        <begin position="58"/>
        <end position="80"/>
    </location>
</feature>
<reference evidence="2 3" key="2">
    <citation type="submission" date="2016-01" db="EMBL/GenBank/DDBJ databases">
        <title>Microcella alkaliphila JAM AC0309 whole genome shotgun sequence.</title>
        <authorList>
            <person name="Kurata A."/>
            <person name="Hirose Y."/>
            <person name="Kishimoto N."/>
            <person name="Kobayashi T."/>
        </authorList>
    </citation>
    <scope>NUCLEOTIDE SEQUENCE [LARGE SCALE GENOMIC DNA]</scope>
    <source>
        <strain evidence="2 3">JAM AC0309</strain>
    </source>
</reference>
<reference evidence="3" key="1">
    <citation type="submission" date="2015-12" db="EMBL/GenBank/DDBJ databases">
        <authorList>
            <person name="Shamseldin A."/>
            <person name="Moawad H."/>
            <person name="Abd El-Rahim W.M."/>
            <person name="Sadowsky M.J."/>
        </authorList>
    </citation>
    <scope>NUCLEOTIDE SEQUENCE [LARGE SCALE GENOMIC DNA]</scope>
    <source>
        <strain evidence="3">JAM AC0309</strain>
    </source>
</reference>
<evidence type="ECO:0000256" key="1">
    <source>
        <dbReference type="SAM" id="Phobius"/>
    </source>
</evidence>
<dbReference type="KEGG" id="malk:MalAC0309_2537"/>
<dbReference type="AlphaFoldDB" id="A0A0U5BCB2"/>
<gene>
    <name evidence="2" type="ORF">MalAC0309_2537</name>
</gene>
<dbReference type="EMBL" id="AP017315">
    <property type="protein sequence ID" value="BAU33376.1"/>
    <property type="molecule type" value="Genomic_DNA"/>
</dbReference>
<keyword evidence="1" id="KW-0812">Transmembrane</keyword>
<dbReference type="Proteomes" id="UP000218965">
    <property type="component" value="Chromosome"/>
</dbReference>
<keyword evidence="1" id="KW-1133">Transmembrane helix</keyword>
<proteinExistence type="predicted"/>
<evidence type="ECO:0008006" key="4">
    <source>
        <dbReference type="Google" id="ProtNLM"/>
    </source>
</evidence>
<dbReference type="RefSeq" id="WP_096423099.1">
    <property type="nucleotide sequence ID" value="NZ_AP017315.1"/>
</dbReference>
<evidence type="ECO:0000313" key="2">
    <source>
        <dbReference type="EMBL" id="BAU33376.1"/>
    </source>
</evidence>
<dbReference type="InterPro" id="IPR021454">
    <property type="entry name" value="DUF3105"/>
</dbReference>
<accession>A0A0U5BCB2</accession>
<dbReference type="Pfam" id="PF11303">
    <property type="entry name" value="DUF3105"/>
    <property type="match status" value="1"/>
</dbReference>
<protein>
    <recommendedName>
        <fullName evidence="4">DUF3105 domain-containing protein</fullName>
    </recommendedName>
</protein>
<sequence>MRAIAWCAQHPAPSILYPLETSVTNDENLTVKQQREKRRAEKVAALKAKQKKEKRGRLIAIVLSATAVVAVLGIVITVVVSNATRPEPQVPLTAAERAAIEIEGEELFPGLDPRHTTDPVQYDVMPPAGGPHNPSWLNCGVYEEEQPVEYAVHSLEHGAVWLAYDPDQISDEQLTELRRLAPDRHAIVSPIAGLESPIIASAWGARVQVDEPGDERIGQFIDKYWLSPAAPEPGALCSNALDGPGRVS</sequence>
<keyword evidence="1" id="KW-0472">Membrane</keyword>